<protein>
    <recommendedName>
        <fullName evidence="4">Secreted protein</fullName>
    </recommendedName>
</protein>
<evidence type="ECO:0008006" key="4">
    <source>
        <dbReference type="Google" id="ProtNLM"/>
    </source>
</evidence>
<accession>A0ABP6M6C0</accession>
<sequence>MAAVLLGTALSPAAQAAPAAPGDSVTCAGGVSSTSIKPGLGIGDRQQSVYTEATTTGCHGSDIVAATLSVDGQGKGSCVPNLGIPNGEAQGRVRWTTTSGQESTSTLQGTFKFTITGWTLAGVVTEGTFKGQRVSASTSNDIASNTDAMAACFLGGFTNASGTLDQLAVAEA</sequence>
<dbReference type="Proteomes" id="UP001501637">
    <property type="component" value="Unassembled WGS sequence"/>
</dbReference>
<keyword evidence="3" id="KW-1185">Reference proteome</keyword>
<organism evidence="2 3">
    <name type="scientific">Streptomyces rectiviolaceus</name>
    <dbReference type="NCBI Taxonomy" id="332591"/>
    <lineage>
        <taxon>Bacteria</taxon>
        <taxon>Bacillati</taxon>
        <taxon>Actinomycetota</taxon>
        <taxon>Actinomycetes</taxon>
        <taxon>Kitasatosporales</taxon>
        <taxon>Streptomycetaceae</taxon>
        <taxon>Streptomyces</taxon>
    </lineage>
</organism>
<name>A0ABP6M6C0_9ACTN</name>
<keyword evidence="1" id="KW-0732">Signal</keyword>
<evidence type="ECO:0000256" key="1">
    <source>
        <dbReference type="SAM" id="SignalP"/>
    </source>
</evidence>
<dbReference type="EMBL" id="BAAAUG010000010">
    <property type="protein sequence ID" value="GAA3082752.1"/>
    <property type="molecule type" value="Genomic_DNA"/>
</dbReference>
<evidence type="ECO:0000313" key="2">
    <source>
        <dbReference type="EMBL" id="GAA3082752.1"/>
    </source>
</evidence>
<feature type="chain" id="PRO_5046256485" description="Secreted protein" evidence="1">
    <location>
        <begin position="17"/>
        <end position="172"/>
    </location>
</feature>
<dbReference type="RefSeq" id="WP_344518461.1">
    <property type="nucleotide sequence ID" value="NZ_BAAAUG010000010.1"/>
</dbReference>
<reference evidence="3" key="1">
    <citation type="journal article" date="2019" name="Int. J. Syst. Evol. Microbiol.">
        <title>The Global Catalogue of Microorganisms (GCM) 10K type strain sequencing project: providing services to taxonomists for standard genome sequencing and annotation.</title>
        <authorList>
            <consortium name="The Broad Institute Genomics Platform"/>
            <consortium name="The Broad Institute Genome Sequencing Center for Infectious Disease"/>
            <person name="Wu L."/>
            <person name="Ma J."/>
        </authorList>
    </citation>
    <scope>NUCLEOTIDE SEQUENCE [LARGE SCALE GENOMIC DNA]</scope>
    <source>
        <strain evidence="3">JCM 9092</strain>
    </source>
</reference>
<comment type="caution">
    <text evidence="2">The sequence shown here is derived from an EMBL/GenBank/DDBJ whole genome shotgun (WGS) entry which is preliminary data.</text>
</comment>
<feature type="signal peptide" evidence="1">
    <location>
        <begin position="1"/>
        <end position="16"/>
    </location>
</feature>
<evidence type="ECO:0000313" key="3">
    <source>
        <dbReference type="Proteomes" id="UP001501637"/>
    </source>
</evidence>
<gene>
    <name evidence="2" type="ORF">GCM10010449_03340</name>
</gene>
<proteinExistence type="predicted"/>